<dbReference type="EMBL" id="JAPQFC010000150">
    <property type="protein sequence ID" value="MCY6524772.1"/>
    <property type="molecule type" value="Genomic_DNA"/>
</dbReference>
<name>A0A9Q4DK70_ACTPL</name>
<accession>A0A9Q4DK70</accession>
<feature type="region of interest" description="Disordered" evidence="1">
    <location>
        <begin position="22"/>
        <end position="41"/>
    </location>
</feature>
<feature type="compositionally biased region" description="Basic and acidic residues" evidence="1">
    <location>
        <begin position="22"/>
        <end position="33"/>
    </location>
</feature>
<evidence type="ECO:0000313" key="2">
    <source>
        <dbReference type="EMBL" id="MCY6524772.1"/>
    </source>
</evidence>
<gene>
    <name evidence="2" type="ORF">OYG11_11220</name>
</gene>
<sequence length="64" mass="7500">HSEGEVAVNLKNPTRDWTKGKTEVFSRESERLQKPRRSKGVAWKEVPDRGLMLPKRLSEERLVR</sequence>
<evidence type="ECO:0000313" key="3">
    <source>
        <dbReference type="Proteomes" id="UP001077788"/>
    </source>
</evidence>
<proteinExistence type="predicted"/>
<evidence type="ECO:0000256" key="1">
    <source>
        <dbReference type="SAM" id="MobiDB-lite"/>
    </source>
</evidence>
<reference evidence="2" key="2">
    <citation type="submission" date="2022-12" db="EMBL/GenBank/DDBJ databases">
        <authorList>
            <person name="Kardos G."/>
            <person name="Sarkozi R."/>
            <person name="Laczko L."/>
            <person name="Marton S."/>
            <person name="Makrai L."/>
            <person name="Banyai K."/>
            <person name="Fodor L."/>
        </authorList>
    </citation>
    <scope>NUCLEOTIDE SEQUENCE</scope>
    <source>
        <strain evidence="2">84/14</strain>
    </source>
</reference>
<comment type="caution">
    <text evidence="2">The sequence shown here is derived from an EMBL/GenBank/DDBJ whole genome shotgun (WGS) entry which is preliminary data.</text>
</comment>
<feature type="non-terminal residue" evidence="2">
    <location>
        <position position="1"/>
    </location>
</feature>
<organism evidence="2 3">
    <name type="scientific">Actinobacillus pleuropneumoniae</name>
    <name type="common">Haemophilus pleuropneumoniae</name>
    <dbReference type="NCBI Taxonomy" id="715"/>
    <lineage>
        <taxon>Bacteria</taxon>
        <taxon>Pseudomonadati</taxon>
        <taxon>Pseudomonadota</taxon>
        <taxon>Gammaproteobacteria</taxon>
        <taxon>Pasteurellales</taxon>
        <taxon>Pasteurellaceae</taxon>
        <taxon>Actinobacillus</taxon>
    </lineage>
</organism>
<dbReference type="Proteomes" id="UP001077788">
    <property type="component" value="Unassembled WGS sequence"/>
</dbReference>
<reference evidence="2" key="1">
    <citation type="journal article" date="2021" name="Vet Sci">
        <title>O-Serogroups and Pathovirotypes of Escherichia coli Isolated from Post-Weaning Piglets Showing Diarrhoea and/or Oedema in South Korea.</title>
        <authorList>
            <person name="Byun J.W."/>
            <person name="Moon B.Y."/>
            <person name="Do K.H."/>
            <person name="Lee K."/>
            <person name="Lee H.Y."/>
            <person name="Kim W.I."/>
            <person name="So B."/>
            <person name="Lee W.K."/>
        </authorList>
    </citation>
    <scope>NUCLEOTIDE SEQUENCE</scope>
    <source>
        <strain evidence="2">84/14</strain>
    </source>
</reference>
<dbReference type="RefSeq" id="WP_267991841.1">
    <property type="nucleotide sequence ID" value="NZ_JAPQFC010000150.1"/>
</dbReference>
<dbReference type="AlphaFoldDB" id="A0A9Q4DK70"/>
<protein>
    <submittedName>
        <fullName evidence="2">Uncharacterized protein</fullName>
    </submittedName>
</protein>